<evidence type="ECO:0000259" key="3">
    <source>
        <dbReference type="Pfam" id="PF22666"/>
    </source>
</evidence>
<dbReference type="SUPFAM" id="SSF49785">
    <property type="entry name" value="Galactose-binding domain-like"/>
    <property type="match status" value="1"/>
</dbReference>
<evidence type="ECO:0000256" key="1">
    <source>
        <dbReference type="ARBA" id="ARBA00022801"/>
    </source>
</evidence>
<dbReference type="InterPro" id="IPR054593">
    <property type="entry name" value="Beta-mannosidase-like_N2"/>
</dbReference>
<dbReference type="AlphaFoldDB" id="A0A177AKC6"/>
<accession>A0A177AKC6</accession>
<protein>
    <recommendedName>
        <fullName evidence="3">Beta-mannosidase-like galactose-binding domain-containing protein</fullName>
    </recommendedName>
</protein>
<gene>
    <name evidence="4" type="ORF">VC83_01048</name>
</gene>
<evidence type="ECO:0000256" key="2">
    <source>
        <dbReference type="ARBA" id="ARBA00023295"/>
    </source>
</evidence>
<name>A0A177AKC6_9PEZI</name>
<keyword evidence="2" id="KW-0326">Glycosidase</keyword>
<dbReference type="InterPro" id="IPR050887">
    <property type="entry name" value="Beta-mannosidase_GH2"/>
</dbReference>
<proteinExistence type="predicted"/>
<feature type="domain" description="Beta-mannosidase-like galactose-binding" evidence="3">
    <location>
        <begin position="92"/>
        <end position="209"/>
    </location>
</feature>
<dbReference type="Proteomes" id="UP000077154">
    <property type="component" value="Unassembled WGS sequence"/>
</dbReference>
<keyword evidence="1" id="KW-0378">Hydrolase</keyword>
<dbReference type="VEuPathDB" id="FungiDB:GMDG_00496"/>
<dbReference type="PANTHER" id="PTHR43730:SF1">
    <property type="entry name" value="BETA-MANNOSIDASE"/>
    <property type="match status" value="1"/>
</dbReference>
<dbReference type="RefSeq" id="XP_024327811.1">
    <property type="nucleotide sequence ID" value="XM_024464733.1"/>
</dbReference>
<dbReference type="GO" id="GO:0006516">
    <property type="term" value="P:glycoprotein catabolic process"/>
    <property type="evidence" value="ECO:0007669"/>
    <property type="project" value="TreeGrafter"/>
</dbReference>
<dbReference type="EMBL" id="KV441387">
    <property type="protein sequence ID" value="OAF62539.1"/>
    <property type="molecule type" value="Genomic_DNA"/>
</dbReference>
<dbReference type="GeneID" id="36284140"/>
<dbReference type="GO" id="GO:0004567">
    <property type="term" value="F:beta-mannosidase activity"/>
    <property type="evidence" value="ECO:0007669"/>
    <property type="project" value="TreeGrafter"/>
</dbReference>
<dbReference type="PANTHER" id="PTHR43730">
    <property type="entry name" value="BETA-MANNOSIDASE"/>
    <property type="match status" value="1"/>
</dbReference>
<sequence>MGSRVPGKIEARYSAAPNSKTREFHVDRKWDMYSRLVTLAGTWLSLLSSPVVPSGTTLSAWAVVPNRGLRSSSIGKQDPAGKELTAALSTGWEFKLAEESQPNSWLPVAKVPTVVHLDLLDNEKTLDPSLDIRKVMDIPMQVYRSNVEGTKTVLVFEGLDTFATVRLNDTEILKSKNMFIPYHVDVTAMIALIASTPSKSTLSLNVRQPIM</sequence>
<dbReference type="Gene3D" id="2.60.120.260">
    <property type="entry name" value="Galactose-binding domain-like"/>
    <property type="match status" value="1"/>
</dbReference>
<dbReference type="InterPro" id="IPR008979">
    <property type="entry name" value="Galactose-bd-like_sf"/>
</dbReference>
<organism evidence="4">
    <name type="scientific">Pseudogymnoascus destructans</name>
    <dbReference type="NCBI Taxonomy" id="655981"/>
    <lineage>
        <taxon>Eukaryota</taxon>
        <taxon>Fungi</taxon>
        <taxon>Dikarya</taxon>
        <taxon>Ascomycota</taxon>
        <taxon>Pezizomycotina</taxon>
        <taxon>Leotiomycetes</taxon>
        <taxon>Thelebolales</taxon>
        <taxon>Thelebolaceae</taxon>
        <taxon>Pseudogymnoascus</taxon>
    </lineage>
</organism>
<reference evidence="4" key="1">
    <citation type="submission" date="2016-03" db="EMBL/GenBank/DDBJ databases">
        <title>Updated assembly of Pseudogymnoascus destructans, the fungus causing white-nose syndrome of bats.</title>
        <authorList>
            <person name="Palmer J.M."/>
            <person name="Drees K.P."/>
            <person name="Foster J.T."/>
            <person name="Lindner D.L."/>
        </authorList>
    </citation>
    <scope>NUCLEOTIDE SEQUENCE [LARGE SCALE GENOMIC DNA]</scope>
    <source>
        <strain evidence="4">20631-21</strain>
    </source>
</reference>
<dbReference type="Pfam" id="PF22666">
    <property type="entry name" value="Glyco_hydro_2_N2"/>
    <property type="match status" value="1"/>
</dbReference>
<evidence type="ECO:0000313" key="4">
    <source>
        <dbReference type="EMBL" id="OAF62539.1"/>
    </source>
</evidence>
<dbReference type="OrthoDB" id="2866996at2759"/>